<evidence type="ECO:0000313" key="2">
    <source>
        <dbReference type="Proteomes" id="UP000193963"/>
    </source>
</evidence>
<keyword evidence="2" id="KW-1185">Reference proteome</keyword>
<dbReference type="Proteomes" id="UP000193963">
    <property type="component" value="Unassembled WGS sequence"/>
</dbReference>
<evidence type="ECO:0008006" key="3">
    <source>
        <dbReference type="Google" id="ProtNLM"/>
    </source>
</evidence>
<dbReference type="InterPro" id="IPR010775">
    <property type="entry name" value="DUF1365"/>
</dbReference>
<dbReference type="EMBL" id="FWFN01000006">
    <property type="protein sequence ID" value="SLN61642.1"/>
    <property type="molecule type" value="Genomic_DNA"/>
</dbReference>
<dbReference type="Pfam" id="PF07103">
    <property type="entry name" value="DUF1365"/>
    <property type="match status" value="1"/>
</dbReference>
<name>A0A1X6ZUY8_9RHOB</name>
<gene>
    <name evidence="1" type="ORF">PSM7751_03105</name>
</gene>
<dbReference type="AlphaFoldDB" id="A0A1X6ZUY8"/>
<protein>
    <recommendedName>
        <fullName evidence="3">DUF1365 domain-containing protein</fullName>
    </recommendedName>
</protein>
<evidence type="ECO:0000313" key="1">
    <source>
        <dbReference type="EMBL" id="SLN61642.1"/>
    </source>
</evidence>
<organism evidence="1 2">
    <name type="scientific">Pseudooceanicola marinus</name>
    <dbReference type="NCBI Taxonomy" id="396013"/>
    <lineage>
        <taxon>Bacteria</taxon>
        <taxon>Pseudomonadati</taxon>
        <taxon>Pseudomonadota</taxon>
        <taxon>Alphaproteobacteria</taxon>
        <taxon>Rhodobacterales</taxon>
        <taxon>Paracoccaceae</taxon>
        <taxon>Pseudooceanicola</taxon>
    </lineage>
</organism>
<proteinExistence type="predicted"/>
<dbReference type="PANTHER" id="PTHR33973:SF4">
    <property type="entry name" value="OS07G0153300 PROTEIN"/>
    <property type="match status" value="1"/>
</dbReference>
<dbReference type="PANTHER" id="PTHR33973">
    <property type="entry name" value="OS07G0153300 PROTEIN"/>
    <property type="match status" value="1"/>
</dbReference>
<reference evidence="1 2" key="1">
    <citation type="submission" date="2017-03" db="EMBL/GenBank/DDBJ databases">
        <authorList>
            <person name="Afonso C.L."/>
            <person name="Miller P.J."/>
            <person name="Scott M.A."/>
            <person name="Spackman E."/>
            <person name="Goraichik I."/>
            <person name="Dimitrov K.M."/>
            <person name="Suarez D.L."/>
            <person name="Swayne D.E."/>
        </authorList>
    </citation>
    <scope>NUCLEOTIDE SEQUENCE [LARGE SCALE GENOMIC DNA]</scope>
    <source>
        <strain evidence="1 2">CECT 7751</strain>
    </source>
</reference>
<dbReference type="RefSeq" id="WP_085889127.1">
    <property type="nucleotide sequence ID" value="NZ_FWFN01000006.1"/>
</dbReference>
<accession>A0A1X6ZUY8</accession>
<sequence>MTRWPEHIPGTTVHACKGSAEHSFRYGVDYVLIDPDSQAGPRLFARNARGFAAVQDRDHGGPRGDGEGAPWARRVLAAQGLDMNRVDQLLLLTQPSFLGMVFNPVSFWMAFETREGRPALIAVIAEVNNTFGDRHSYLCAKPGFAEIEKTDTVHTTKVFHVSPFREIAGHYSFRFHMGEERVSILILHGEEGGETLFATLAGPRRRLTSWGLLRAALRRPFGGARVLSLIYWQALRLKLKGANYRTRPEPPTEEIT</sequence>
<dbReference type="OrthoDB" id="9778801at2"/>